<dbReference type="HOGENOM" id="CLU_2313940_0_0_2"/>
<keyword evidence="1" id="KW-0614">Plasmid</keyword>
<dbReference type="KEGG" id="tpe:Tpen_1860"/>
<organism evidence="1 2">
    <name type="scientific">Thermofilum pendens (strain DSM 2475 / Hrk 5)</name>
    <dbReference type="NCBI Taxonomy" id="368408"/>
    <lineage>
        <taxon>Archaea</taxon>
        <taxon>Thermoproteota</taxon>
        <taxon>Thermoprotei</taxon>
        <taxon>Thermofilales</taxon>
        <taxon>Thermofilaceae</taxon>
        <taxon>Thermofilum</taxon>
    </lineage>
</organism>
<protein>
    <submittedName>
        <fullName evidence="1">Uncharacterized protein</fullName>
    </submittedName>
</protein>
<dbReference type="AlphaFoldDB" id="A1S1C5"/>
<gene>
    <name evidence="1" type="ordered locus">Tpen_1860</name>
</gene>
<geneLocation type="plasmid" evidence="1 2">
    <name>pTPEN01</name>
</geneLocation>
<evidence type="ECO:0000313" key="2">
    <source>
        <dbReference type="Proteomes" id="UP000000641"/>
    </source>
</evidence>
<name>A1S1C5_THEPD</name>
<dbReference type="EMBL" id="CP000506">
    <property type="protein sequence ID" value="ABL79255.1"/>
    <property type="molecule type" value="Genomic_DNA"/>
</dbReference>
<reference evidence="2" key="1">
    <citation type="journal article" date="2008" name="J. Bacteriol.">
        <title>Genome sequence of Thermofilum pendens reveals an exceptional loss of biosynthetic pathways without genome reduction.</title>
        <authorList>
            <person name="Anderson I."/>
            <person name="Rodriguez J."/>
            <person name="Susanti D."/>
            <person name="Porat I."/>
            <person name="Reich C."/>
            <person name="Ulrich L.E."/>
            <person name="Elkins J.G."/>
            <person name="Mavromatis K."/>
            <person name="Lykidis A."/>
            <person name="Kim E."/>
            <person name="Thompson L.S."/>
            <person name="Nolan M."/>
            <person name="Land M."/>
            <person name="Copeland A."/>
            <person name="Lapidus A."/>
            <person name="Lucas S."/>
            <person name="Detter C."/>
            <person name="Zhulin I.B."/>
            <person name="Olsen G.J."/>
            <person name="Whitman W."/>
            <person name="Mukhopadhyay B."/>
            <person name="Bristow J."/>
            <person name="Kyrpides N."/>
        </authorList>
    </citation>
    <scope>NUCLEOTIDE SEQUENCE [LARGE SCALE GENOMIC DNA]</scope>
    <source>
        <strain evidence="2">DSM 2475 / Hrk 5</strain>
        <plasmid evidence="2">pTPEN01</plasmid>
    </source>
</reference>
<evidence type="ECO:0000313" key="1">
    <source>
        <dbReference type="EMBL" id="ABL79255.1"/>
    </source>
</evidence>
<dbReference type="GeneID" id="4600301"/>
<accession>A1S1C5</accession>
<proteinExistence type="predicted"/>
<dbReference type="RefSeq" id="WP_011751380.1">
    <property type="nucleotide sequence ID" value="NC_008696.1"/>
</dbReference>
<sequence>MSEKKCEVMSFGEWVQLYGGGVREYFEYLVLEMVRQRGEVSLTAIMDELRRQADGDKRVRAWYTPQRVVTLLAIMAKQGKIRLKLVGSKRVVEDGRRGA</sequence>
<keyword evidence="2" id="KW-1185">Reference proteome</keyword>
<dbReference type="EnsemblBacteria" id="ABL79255">
    <property type="protein sequence ID" value="ABL79255"/>
    <property type="gene ID" value="Tpen_1860"/>
</dbReference>
<dbReference type="Proteomes" id="UP000000641">
    <property type="component" value="Plasmid pTPEN01"/>
</dbReference>